<dbReference type="Proteomes" id="UP000001175">
    <property type="component" value="Chromosome"/>
</dbReference>
<gene>
    <name evidence="1" type="ordered locus">syc1056_d</name>
</gene>
<dbReference type="Pfam" id="PF06041">
    <property type="entry name" value="DUF924"/>
    <property type="match status" value="1"/>
</dbReference>
<dbReference type="SUPFAM" id="SSF48452">
    <property type="entry name" value="TPR-like"/>
    <property type="match status" value="1"/>
</dbReference>
<name>A0A0H3K2Q4_SYNP6</name>
<dbReference type="eggNOG" id="COG3803">
    <property type="taxonomic scope" value="Bacteria"/>
</dbReference>
<proteinExistence type="predicted"/>
<dbReference type="InterPro" id="IPR010323">
    <property type="entry name" value="DUF924"/>
</dbReference>
<dbReference type="Gene3D" id="1.25.40.10">
    <property type="entry name" value="Tetratricopeptide repeat domain"/>
    <property type="match status" value="1"/>
</dbReference>
<dbReference type="Gene3D" id="1.20.58.320">
    <property type="entry name" value="TPR-like"/>
    <property type="match status" value="1"/>
</dbReference>
<dbReference type="InterPro" id="IPR011990">
    <property type="entry name" value="TPR-like_helical_dom_sf"/>
</dbReference>
<dbReference type="EMBL" id="AP008231">
    <property type="protein sequence ID" value="BAD79246.1"/>
    <property type="molecule type" value="Genomic_DNA"/>
</dbReference>
<evidence type="ECO:0000313" key="1">
    <source>
        <dbReference type="EMBL" id="BAD79246.1"/>
    </source>
</evidence>
<evidence type="ECO:0008006" key="3">
    <source>
        <dbReference type="Google" id="ProtNLM"/>
    </source>
</evidence>
<dbReference type="KEGG" id="syc:syc1056_d"/>
<organism evidence="1 2">
    <name type="scientific">Synechococcus sp. (strain ATCC 27144 / PCC 6301 / SAUG 1402/1)</name>
    <name type="common">Anacystis nidulans</name>
    <dbReference type="NCBI Taxonomy" id="269084"/>
    <lineage>
        <taxon>Bacteria</taxon>
        <taxon>Bacillati</taxon>
        <taxon>Cyanobacteriota</taxon>
        <taxon>Cyanophyceae</taxon>
        <taxon>Synechococcales</taxon>
        <taxon>Synechococcaceae</taxon>
        <taxon>Synechococcus</taxon>
    </lineage>
</organism>
<dbReference type="RefSeq" id="WP_011243368.1">
    <property type="nucleotide sequence ID" value="NC_006576.1"/>
</dbReference>
<dbReference type="GeneID" id="72429284"/>
<reference evidence="1 2" key="1">
    <citation type="journal article" date="2007" name="Photosyn. Res.">
        <title>Complete nucleotide sequence of the freshwater unicellular cyanobacterium Synechococcus elongatus PCC 6301 chromosome: gene content and organization.</title>
        <authorList>
            <person name="Sugita C."/>
            <person name="Ogata K."/>
            <person name="Shikata M."/>
            <person name="Jikuya H."/>
            <person name="Takano J."/>
            <person name="Furumichi M."/>
            <person name="Kanehisa M."/>
            <person name="Omata T."/>
            <person name="Sugiura M."/>
            <person name="Sugita M."/>
        </authorList>
    </citation>
    <scope>NUCLEOTIDE SEQUENCE [LARGE SCALE GENOMIC DNA]</scope>
    <source>
        <strain evidence="2">ATCC 27144 / PCC 6301 / SAUG 1402/1</strain>
    </source>
</reference>
<dbReference type="AlphaFoldDB" id="A0A0H3K2Q4"/>
<accession>A0A0H3K2Q4</accession>
<sequence length="195" mass="22204">MISSIDAQSLLDFWFGKPTDPEYGLPRSPWFQKSETFDAEMRDRFLGLYEQVCAKGVDLEAIATPQQALALLLLFDQVPRNCFRDRPEAFATDPLALAIANHCLVQGWDQQLLPVQRWFVYLPLEHSENLADQDRAVALFEALGDDPIHTGAIAYAHQHHEIIARFGRFPHRNEILGRSSTPEELAFLQQPGSRF</sequence>
<evidence type="ECO:0000313" key="2">
    <source>
        <dbReference type="Proteomes" id="UP000001175"/>
    </source>
</evidence>
<protein>
    <recommendedName>
        <fullName evidence="3">DUF924 domain-containing protein</fullName>
    </recommendedName>
</protein>